<organism evidence="2 3">
    <name type="scientific">Streblomastix strix</name>
    <dbReference type="NCBI Taxonomy" id="222440"/>
    <lineage>
        <taxon>Eukaryota</taxon>
        <taxon>Metamonada</taxon>
        <taxon>Preaxostyla</taxon>
        <taxon>Oxymonadida</taxon>
        <taxon>Streblomastigidae</taxon>
        <taxon>Streblomastix</taxon>
    </lineage>
</organism>
<reference evidence="2 3" key="1">
    <citation type="submission" date="2019-03" db="EMBL/GenBank/DDBJ databases">
        <title>Single cell metagenomics reveals metabolic interactions within the superorganism composed of flagellate Streblomastix strix and complex community of Bacteroidetes bacteria on its surface.</title>
        <authorList>
            <person name="Treitli S.C."/>
            <person name="Kolisko M."/>
            <person name="Husnik F."/>
            <person name="Keeling P."/>
            <person name="Hampl V."/>
        </authorList>
    </citation>
    <scope>NUCLEOTIDE SEQUENCE [LARGE SCALE GENOMIC DNA]</scope>
    <source>
        <strain evidence="2">ST1C</strain>
    </source>
</reference>
<protein>
    <submittedName>
        <fullName evidence="2">Uncharacterized protein</fullName>
    </submittedName>
</protein>
<evidence type="ECO:0000313" key="2">
    <source>
        <dbReference type="EMBL" id="KAA6371150.1"/>
    </source>
</evidence>
<sequence length="161" mass="18311">MVILRVTKSEIEFQFVTELARNVEYVVEIVSRIINEILKLQRIESILPDFIAHGPLRAEEHRGLTDTCPPEVVEKEREACEANHEAYEYNSDPSGFRTGQATTEHFRQILDNAKTAIENAISKKTLPTRQITLDELKEVEQNLKGSVTLAYPMGLPSYDPL</sequence>
<dbReference type="Proteomes" id="UP000324800">
    <property type="component" value="Unassembled WGS sequence"/>
</dbReference>
<dbReference type="PANTHER" id="PTHR13238">
    <property type="entry name" value="PROTEIN C21ORF59"/>
    <property type="match status" value="1"/>
</dbReference>
<evidence type="ECO:0000313" key="3">
    <source>
        <dbReference type="Proteomes" id="UP000324800"/>
    </source>
</evidence>
<proteinExistence type="inferred from homology"/>
<dbReference type="AlphaFoldDB" id="A0A5J4UM77"/>
<dbReference type="OrthoDB" id="276065at2759"/>
<dbReference type="EMBL" id="SNRW01014734">
    <property type="protein sequence ID" value="KAA6371150.1"/>
    <property type="molecule type" value="Genomic_DNA"/>
</dbReference>
<evidence type="ECO:0000256" key="1">
    <source>
        <dbReference type="ARBA" id="ARBA00009619"/>
    </source>
</evidence>
<dbReference type="PANTHER" id="PTHR13238:SF0">
    <property type="entry name" value="CILIA- AND FLAGELLA-ASSOCIATED PROTEIN 298"/>
    <property type="match status" value="1"/>
</dbReference>
<name>A0A5J4UM77_9EUKA</name>
<dbReference type="GO" id="GO:0003352">
    <property type="term" value="P:regulation of cilium movement"/>
    <property type="evidence" value="ECO:0007669"/>
    <property type="project" value="InterPro"/>
</dbReference>
<accession>A0A5J4UM77</accession>
<comment type="similarity">
    <text evidence="1">Belongs to the CFAP298 family.</text>
</comment>
<comment type="caution">
    <text evidence="2">The sequence shown here is derived from an EMBL/GenBank/DDBJ whole genome shotgun (WGS) entry which is preliminary data.</text>
</comment>
<dbReference type="InterPro" id="IPR021298">
    <property type="entry name" value="CFAP298"/>
</dbReference>
<feature type="non-terminal residue" evidence="2">
    <location>
        <position position="161"/>
    </location>
</feature>
<gene>
    <name evidence="2" type="ORF">EZS28_033323</name>
</gene>